<dbReference type="CDD" id="cd01184">
    <property type="entry name" value="INT_C_like_1"/>
    <property type="match status" value="1"/>
</dbReference>
<sequence>MDEIRDIIISQLQGIVSELCAEIEDGHERQERIVEAVERKSEIALKTAEARHLIELGSRAGDARRDVERLGEGIMQLRKTALSLAEEFKTSKAGKKRDADVAELLSGFASLSSAVQTMLDGGPQRPLMSEALEAWHEVRSGLGIDQKKVDTDYNRLTDFMEFAGDKPVNKYRFLEFQRFANVLVKVPANYVKFPQFRNLTQEQAAEKNERLSAGKRHKTLTAKTIDTNYFSPLRMFFRHMGAEHQFRSPLADADIQISSEARKSTDRTPFTTEELNLWFAHAATQARGDMKWLPLLGALTGARIAELVYLQKKDVYEVEGGHWVIDLTTELISPDGSSMVRRTKTKSSARIIALHHVFVEVGFIDYCQKMPEGWLFPWAFYHGKEVVKMPASAASKRMNGQLRKVGIHKEIESTFHSTRHTAKDIMRTAKVDRRTHDLQTGHSLRGVSEGYGSKRLKRDEIDVLAALPLPDGLNLTPYIAGR</sequence>
<keyword evidence="1" id="KW-0233">DNA recombination</keyword>
<evidence type="ECO:0000259" key="2">
    <source>
        <dbReference type="PROSITE" id="PS51898"/>
    </source>
</evidence>
<name>A0ABV2H6I3_9HYPH</name>
<gene>
    <name evidence="3" type="ORF">ABID21_002226</name>
</gene>
<feature type="domain" description="Tyr recombinase" evidence="2">
    <location>
        <begin position="265"/>
        <end position="468"/>
    </location>
</feature>
<evidence type="ECO:0000313" key="3">
    <source>
        <dbReference type="EMBL" id="MET3586111.1"/>
    </source>
</evidence>
<dbReference type="RefSeq" id="WP_247243800.1">
    <property type="nucleotide sequence ID" value="NZ_JALJRA010000007.1"/>
</dbReference>
<comment type="caution">
    <text evidence="3">The sequence shown here is derived from an EMBL/GenBank/DDBJ whole genome shotgun (WGS) entry which is preliminary data.</text>
</comment>
<evidence type="ECO:0000313" key="4">
    <source>
        <dbReference type="Proteomes" id="UP001549031"/>
    </source>
</evidence>
<dbReference type="PROSITE" id="PS51898">
    <property type="entry name" value="TYR_RECOMBINASE"/>
    <property type="match status" value="1"/>
</dbReference>
<dbReference type="EMBL" id="JBEPLJ010000007">
    <property type="protein sequence ID" value="MET3586111.1"/>
    <property type="molecule type" value="Genomic_DNA"/>
</dbReference>
<dbReference type="Gene3D" id="1.10.443.10">
    <property type="entry name" value="Intergrase catalytic core"/>
    <property type="match status" value="1"/>
</dbReference>
<dbReference type="InterPro" id="IPR013762">
    <property type="entry name" value="Integrase-like_cat_sf"/>
</dbReference>
<dbReference type="SUPFAM" id="SSF56349">
    <property type="entry name" value="DNA breaking-rejoining enzymes"/>
    <property type="match status" value="1"/>
</dbReference>
<keyword evidence="4" id="KW-1185">Reference proteome</keyword>
<proteinExistence type="predicted"/>
<dbReference type="Proteomes" id="UP001549031">
    <property type="component" value="Unassembled WGS sequence"/>
</dbReference>
<reference evidence="3 4" key="1">
    <citation type="submission" date="2024-06" db="EMBL/GenBank/DDBJ databases">
        <title>Genomic Encyclopedia of Type Strains, Phase IV (KMG-IV): sequencing the most valuable type-strain genomes for metagenomic binning, comparative biology and taxonomic classification.</title>
        <authorList>
            <person name="Goeker M."/>
        </authorList>
    </citation>
    <scope>NUCLEOTIDE SEQUENCE [LARGE SCALE GENOMIC DNA]</scope>
    <source>
        <strain evidence="3 4">DSM 105042</strain>
    </source>
</reference>
<accession>A0ABV2H6I3</accession>
<protein>
    <submittedName>
        <fullName evidence="3">Integrase</fullName>
    </submittedName>
</protein>
<dbReference type="InterPro" id="IPR002104">
    <property type="entry name" value="Integrase_catalytic"/>
</dbReference>
<dbReference type="InterPro" id="IPR011010">
    <property type="entry name" value="DNA_brk_join_enz"/>
</dbReference>
<evidence type="ECO:0000256" key="1">
    <source>
        <dbReference type="ARBA" id="ARBA00023172"/>
    </source>
</evidence>
<organism evidence="3 4">
    <name type="scientific">Pseudorhizobium tarimense</name>
    <dbReference type="NCBI Taxonomy" id="1079109"/>
    <lineage>
        <taxon>Bacteria</taxon>
        <taxon>Pseudomonadati</taxon>
        <taxon>Pseudomonadota</taxon>
        <taxon>Alphaproteobacteria</taxon>
        <taxon>Hyphomicrobiales</taxon>
        <taxon>Rhizobiaceae</taxon>
        <taxon>Rhizobium/Agrobacterium group</taxon>
        <taxon>Pseudorhizobium</taxon>
    </lineage>
</organism>